<dbReference type="SUPFAM" id="SSF55811">
    <property type="entry name" value="Nudix"/>
    <property type="match status" value="1"/>
</dbReference>
<organism evidence="12 13">
    <name type="scientific">Lipingzhangella rawalii</name>
    <dbReference type="NCBI Taxonomy" id="2055835"/>
    <lineage>
        <taxon>Bacteria</taxon>
        <taxon>Bacillati</taxon>
        <taxon>Actinomycetota</taxon>
        <taxon>Actinomycetes</taxon>
        <taxon>Streptosporangiales</taxon>
        <taxon>Nocardiopsidaceae</taxon>
        <taxon>Lipingzhangella</taxon>
    </lineage>
</organism>
<gene>
    <name evidence="10 12" type="primary">idi</name>
    <name evidence="12" type="ORF">RIF23_11055</name>
</gene>
<dbReference type="PROSITE" id="PS51462">
    <property type="entry name" value="NUDIX"/>
    <property type="match status" value="1"/>
</dbReference>
<comment type="subcellular location">
    <subcellularLocation>
        <location evidence="10">Cytoplasm</location>
    </subcellularLocation>
</comment>
<comment type="catalytic activity">
    <reaction evidence="10">
        <text>isopentenyl diphosphate = dimethylallyl diphosphate</text>
        <dbReference type="Rhea" id="RHEA:23284"/>
        <dbReference type="ChEBI" id="CHEBI:57623"/>
        <dbReference type="ChEBI" id="CHEBI:128769"/>
        <dbReference type="EC" id="5.3.3.2"/>
    </reaction>
</comment>
<proteinExistence type="inferred from homology"/>
<protein>
    <recommendedName>
        <fullName evidence="3 10">Isopentenyl-diphosphate Delta-isomerase</fullName>
        <shortName evidence="10">IPP isomerase</shortName>
        <ecNumber evidence="3 10">5.3.3.2</ecNumber>
    </recommendedName>
    <alternativeName>
        <fullName evidence="10">IPP:DMAPP isomerase</fullName>
    </alternativeName>
    <alternativeName>
        <fullName evidence="10">Isopentenyl pyrophosphate isomerase</fullName>
    </alternativeName>
</protein>
<evidence type="ECO:0000259" key="11">
    <source>
        <dbReference type="PROSITE" id="PS51462"/>
    </source>
</evidence>
<evidence type="ECO:0000256" key="7">
    <source>
        <dbReference type="ARBA" id="ARBA00023211"/>
    </source>
</evidence>
<accession>A0ABU2H697</accession>
<feature type="active site" evidence="10">
    <location>
        <position position="69"/>
    </location>
</feature>
<evidence type="ECO:0000256" key="6">
    <source>
        <dbReference type="ARBA" id="ARBA00022842"/>
    </source>
</evidence>
<sequence>MSHTSELVVLLDDELNRIGSTDKDTVHTTQTPLHLAFSCYVEDRAGNVLMTRRALSKRTWPGVWTNSFCGHPAPEESMDAAVQRRAVEELGLQVHDIRTALPDFRYRAESPEGIVENEFCPVFLATAYEQPTPNPSEVAQYVWVPWERIAPVARATPWILSPWAAEQIAALHSPY</sequence>
<dbReference type="PANTHER" id="PTHR10885:SF0">
    <property type="entry name" value="ISOPENTENYL-DIPHOSPHATE DELTA-ISOMERASE"/>
    <property type="match status" value="1"/>
</dbReference>
<dbReference type="EC" id="5.3.3.2" evidence="3 10"/>
<dbReference type="InterPro" id="IPR011876">
    <property type="entry name" value="IsopentenylPP_isomerase_typ1"/>
</dbReference>
<evidence type="ECO:0000256" key="5">
    <source>
        <dbReference type="ARBA" id="ARBA00022723"/>
    </source>
</evidence>
<comment type="cofactor">
    <cofactor evidence="10">
        <name>Mn(2+)</name>
        <dbReference type="ChEBI" id="CHEBI:29035"/>
    </cofactor>
    <text evidence="10">Binds 1 Mn(2+) ion per subunit.</text>
</comment>
<dbReference type="PIRSF" id="PIRSF018427">
    <property type="entry name" value="Isopntndiph_ism"/>
    <property type="match status" value="1"/>
</dbReference>
<dbReference type="GO" id="GO:0004452">
    <property type="term" value="F:isopentenyl-diphosphate delta-isomerase activity"/>
    <property type="evidence" value="ECO:0007669"/>
    <property type="project" value="UniProtKB-EC"/>
</dbReference>
<feature type="binding site" evidence="10">
    <location>
        <position position="27"/>
    </location>
    <ligand>
        <name>Mn(2+)</name>
        <dbReference type="ChEBI" id="CHEBI:29035"/>
    </ligand>
</feature>
<evidence type="ECO:0000313" key="12">
    <source>
        <dbReference type="EMBL" id="MDS1270839.1"/>
    </source>
</evidence>
<dbReference type="Gene3D" id="3.90.79.10">
    <property type="entry name" value="Nucleoside Triphosphate Pyrophosphohydrolase"/>
    <property type="match status" value="1"/>
</dbReference>
<keyword evidence="4 10" id="KW-0963">Cytoplasm</keyword>
<evidence type="ECO:0000256" key="3">
    <source>
        <dbReference type="ARBA" id="ARBA00012057"/>
    </source>
</evidence>
<dbReference type="Pfam" id="PF00293">
    <property type="entry name" value="NUDIX"/>
    <property type="match status" value="1"/>
</dbReference>
<dbReference type="EMBL" id="JAVLVT010000004">
    <property type="protein sequence ID" value="MDS1270839.1"/>
    <property type="molecule type" value="Genomic_DNA"/>
</dbReference>
<feature type="active site" evidence="10">
    <location>
        <position position="118"/>
    </location>
</feature>
<dbReference type="InterPro" id="IPR000086">
    <property type="entry name" value="NUDIX_hydrolase_dom"/>
</dbReference>
<comment type="caution">
    <text evidence="12">The sequence shown here is derived from an EMBL/GenBank/DDBJ whole genome shotgun (WGS) entry which is preliminary data.</text>
</comment>
<dbReference type="Proteomes" id="UP001250214">
    <property type="component" value="Unassembled WGS sequence"/>
</dbReference>
<evidence type="ECO:0000256" key="4">
    <source>
        <dbReference type="ARBA" id="ARBA00022490"/>
    </source>
</evidence>
<evidence type="ECO:0000256" key="9">
    <source>
        <dbReference type="ARBA" id="ARBA00023235"/>
    </source>
</evidence>
<comment type="pathway">
    <text evidence="1 10">Isoprenoid biosynthesis; dimethylallyl diphosphate biosynthesis; dimethylallyl diphosphate from isopentenyl diphosphate: step 1/1.</text>
</comment>
<dbReference type="HAMAP" id="MF_00202">
    <property type="entry name" value="Idi"/>
    <property type="match status" value="1"/>
</dbReference>
<evidence type="ECO:0000256" key="1">
    <source>
        <dbReference type="ARBA" id="ARBA00004826"/>
    </source>
</evidence>
<keyword evidence="7 10" id="KW-0464">Manganese</keyword>
<feature type="domain" description="Nudix hydrolase" evidence="11">
    <location>
        <begin position="32"/>
        <end position="166"/>
    </location>
</feature>
<dbReference type="NCBIfam" id="TIGR02150">
    <property type="entry name" value="IPP_isom_1"/>
    <property type="match status" value="1"/>
</dbReference>
<feature type="binding site" evidence="10">
    <location>
        <position position="34"/>
    </location>
    <ligand>
        <name>Mn(2+)</name>
        <dbReference type="ChEBI" id="CHEBI:29035"/>
    </ligand>
</feature>
<comment type="cofactor">
    <cofactor evidence="10">
        <name>Mg(2+)</name>
        <dbReference type="ChEBI" id="CHEBI:18420"/>
    </cofactor>
    <text evidence="10">Binds 1 Mg(2+) ion per subunit. The magnesium ion binds only when substrate is bound.</text>
</comment>
<evidence type="ECO:0000256" key="8">
    <source>
        <dbReference type="ARBA" id="ARBA00023229"/>
    </source>
</evidence>
<keyword evidence="9 10" id="KW-0413">Isomerase</keyword>
<feature type="binding site" evidence="10">
    <location>
        <position position="71"/>
    </location>
    <ligand>
        <name>Mn(2+)</name>
        <dbReference type="ChEBI" id="CHEBI:29035"/>
    </ligand>
</feature>
<comment type="function">
    <text evidence="10">Catalyzes the 1,3-allylic rearrangement of the homoallylic substrate isopentenyl (IPP) to its highly electrophilic allylic isomer, dimethylallyl diphosphate (DMAPP).</text>
</comment>
<dbReference type="PANTHER" id="PTHR10885">
    <property type="entry name" value="ISOPENTENYL-DIPHOSPHATE DELTA-ISOMERASE"/>
    <property type="match status" value="1"/>
</dbReference>
<dbReference type="NCBIfam" id="NF002995">
    <property type="entry name" value="PRK03759.1"/>
    <property type="match status" value="1"/>
</dbReference>
<dbReference type="InterPro" id="IPR056375">
    <property type="entry name" value="Idi_bact"/>
</dbReference>
<name>A0ABU2H697_9ACTN</name>
<keyword evidence="13" id="KW-1185">Reference proteome</keyword>
<feature type="binding site" evidence="10">
    <location>
        <position position="89"/>
    </location>
    <ligand>
        <name>Mg(2+)</name>
        <dbReference type="ChEBI" id="CHEBI:18420"/>
    </ligand>
</feature>
<evidence type="ECO:0000256" key="10">
    <source>
        <dbReference type="HAMAP-Rule" id="MF_00202"/>
    </source>
</evidence>
<keyword evidence="6 10" id="KW-0460">Magnesium</keyword>
<evidence type="ECO:0000313" key="13">
    <source>
        <dbReference type="Proteomes" id="UP001250214"/>
    </source>
</evidence>
<evidence type="ECO:0000256" key="2">
    <source>
        <dbReference type="ARBA" id="ARBA00007579"/>
    </source>
</evidence>
<keyword evidence="8 10" id="KW-0414">Isoprene biosynthesis</keyword>
<dbReference type="InterPro" id="IPR015797">
    <property type="entry name" value="NUDIX_hydrolase-like_dom_sf"/>
</dbReference>
<keyword evidence="5 10" id="KW-0479">Metal-binding</keyword>
<feature type="binding site" evidence="10">
    <location>
        <position position="116"/>
    </location>
    <ligand>
        <name>Mn(2+)</name>
        <dbReference type="ChEBI" id="CHEBI:29035"/>
    </ligand>
</feature>
<dbReference type="CDD" id="cd02885">
    <property type="entry name" value="NUDIX_IPP_Isomerase"/>
    <property type="match status" value="1"/>
</dbReference>
<reference evidence="13" key="1">
    <citation type="submission" date="2023-07" db="EMBL/GenBank/DDBJ databases">
        <title>Novel species in the genus Lipingzhangella isolated from Sambhar Salt Lake.</title>
        <authorList>
            <person name="Jiya N."/>
            <person name="Kajale S."/>
            <person name="Sharma A."/>
        </authorList>
    </citation>
    <scope>NUCLEOTIDE SEQUENCE [LARGE SCALE GENOMIC DNA]</scope>
    <source>
        <strain evidence="13">LS1_29</strain>
    </source>
</reference>
<dbReference type="RefSeq" id="WP_310912382.1">
    <property type="nucleotide sequence ID" value="NZ_JAVLVT010000004.1"/>
</dbReference>
<feature type="binding site" evidence="10">
    <location>
        <position position="118"/>
    </location>
    <ligand>
        <name>Mn(2+)</name>
        <dbReference type="ChEBI" id="CHEBI:29035"/>
    </ligand>
</feature>
<comment type="similarity">
    <text evidence="2 10">Belongs to the IPP isomerase type 1 family.</text>
</comment>